<dbReference type="InterPro" id="IPR018490">
    <property type="entry name" value="cNMP-bd_dom_sf"/>
</dbReference>
<dbReference type="SMART" id="SM00100">
    <property type="entry name" value="cNMP"/>
    <property type="match status" value="1"/>
</dbReference>
<dbReference type="Proteomes" id="UP000277204">
    <property type="component" value="Unassembled WGS sequence"/>
</dbReference>
<evidence type="ECO:0000313" key="2">
    <source>
        <dbReference type="Proteomes" id="UP000277204"/>
    </source>
</evidence>
<dbReference type="Gene3D" id="2.60.120.10">
    <property type="entry name" value="Jelly Rolls"/>
    <property type="match status" value="1"/>
</dbReference>
<dbReference type="GO" id="GO:0042391">
    <property type="term" value="P:regulation of membrane potential"/>
    <property type="evidence" value="ECO:0007669"/>
    <property type="project" value="TreeGrafter"/>
</dbReference>
<dbReference type="GO" id="GO:0005249">
    <property type="term" value="F:voltage-gated potassium channel activity"/>
    <property type="evidence" value="ECO:0007669"/>
    <property type="project" value="TreeGrafter"/>
</dbReference>
<dbReference type="CDD" id="cd00038">
    <property type="entry name" value="CAP_ED"/>
    <property type="match status" value="1"/>
</dbReference>
<dbReference type="AlphaFoldDB" id="A0A183MUQ6"/>
<dbReference type="PROSITE" id="PS50042">
    <property type="entry name" value="CNMP_BINDING_3"/>
    <property type="match status" value="1"/>
</dbReference>
<protein>
    <submittedName>
        <fullName evidence="1">Uncharacterized protein</fullName>
    </submittedName>
</protein>
<reference evidence="1 2" key="1">
    <citation type="submission" date="2018-11" db="EMBL/GenBank/DDBJ databases">
        <authorList>
            <consortium name="Pathogen Informatics"/>
        </authorList>
    </citation>
    <scope>NUCLEOTIDE SEQUENCE [LARGE SCALE GENOMIC DNA]</scope>
    <source>
        <strain evidence="1 2">Zambia</strain>
    </source>
</reference>
<accession>A0A183MUQ6</accession>
<organism evidence="1 2">
    <name type="scientific">Schistosoma margrebowiei</name>
    <dbReference type="NCBI Taxonomy" id="48269"/>
    <lineage>
        <taxon>Eukaryota</taxon>
        <taxon>Metazoa</taxon>
        <taxon>Spiralia</taxon>
        <taxon>Lophotrochozoa</taxon>
        <taxon>Platyhelminthes</taxon>
        <taxon>Trematoda</taxon>
        <taxon>Digenea</taxon>
        <taxon>Strigeidida</taxon>
        <taxon>Schistosomatoidea</taxon>
        <taxon>Schistosomatidae</taxon>
        <taxon>Schistosoma</taxon>
    </lineage>
</organism>
<evidence type="ECO:0000313" key="1">
    <source>
        <dbReference type="EMBL" id="VDP32930.1"/>
    </source>
</evidence>
<dbReference type="EMBL" id="UZAI01018078">
    <property type="protein sequence ID" value="VDP32930.1"/>
    <property type="molecule type" value="Genomic_DNA"/>
</dbReference>
<dbReference type="InterPro" id="IPR014710">
    <property type="entry name" value="RmlC-like_jellyroll"/>
</dbReference>
<dbReference type="SUPFAM" id="SSF51206">
    <property type="entry name" value="cAMP-binding domain-like"/>
    <property type="match status" value="1"/>
</dbReference>
<proteinExistence type="predicted"/>
<dbReference type="PANTHER" id="PTHR10217">
    <property type="entry name" value="VOLTAGE AND LIGAND GATED POTASSIUM CHANNEL"/>
    <property type="match status" value="1"/>
</dbReference>
<dbReference type="PANTHER" id="PTHR10217:SF637">
    <property type="entry name" value="EAG-LIKE K[+] CHANNEL, ISOFORM A"/>
    <property type="match status" value="1"/>
</dbReference>
<keyword evidence="2" id="KW-1185">Reference proteome</keyword>
<dbReference type="InterPro" id="IPR050818">
    <property type="entry name" value="KCNH_animal-type"/>
</dbReference>
<dbReference type="InterPro" id="IPR000595">
    <property type="entry name" value="cNMP-bd_dom"/>
</dbReference>
<gene>
    <name evidence="1" type="ORF">SMRZ_LOCUS19781</name>
</gene>
<dbReference type="GO" id="GO:0005886">
    <property type="term" value="C:plasma membrane"/>
    <property type="evidence" value="ECO:0007669"/>
    <property type="project" value="TreeGrafter"/>
</dbReference>
<name>A0A183MUQ6_9TREM</name>
<sequence length="331" mass="38078">MVIGGSQQETLDPVFVLLGTRQQGVPVILRELVLICNYISVLQEVLKIYPEELQGDIYLHLNREVLGLKVFEKASRDCLKSLAINFKLTFCTPGEYLIHTGDILRRLYFVSNGSLEVLETDEVVALLGKNDWFGAFLETDVPINGTTNNISSSSFPIIRSRCDVKSLTYCDLHYIDLITLSEILNQHPRFKAELKSYLYEDLSFNIQEGVEHTQNHMDFTGSHYTELNRPYLHQQKVQEDNVGCENNETTMESKWKGIKKAITSVYHEVLGHKKLDSSIKWKSSLYINFTDFDKAFEQDKVMEASATLRRASEDSQYHTELLRWIKLPKRA</sequence>